<dbReference type="GO" id="GO:0005525">
    <property type="term" value="F:GTP binding"/>
    <property type="evidence" value="ECO:0007669"/>
    <property type="project" value="UniProtKB-KW"/>
</dbReference>
<dbReference type="Pfam" id="PF03029">
    <property type="entry name" value="ATP_bind_1"/>
    <property type="match status" value="1"/>
</dbReference>
<comment type="similarity">
    <text evidence="1">Belongs to the GPN-loop GTPase family.</text>
</comment>
<keyword evidence="2" id="KW-0547">Nucleotide-binding</keyword>
<dbReference type="PANTHER" id="PTHR42708:SF1">
    <property type="entry name" value="GLIDING MOTILITY PROTEIN MGLA"/>
    <property type="match status" value="1"/>
</dbReference>
<dbReference type="CDD" id="cd00882">
    <property type="entry name" value="Ras_like_GTPase"/>
    <property type="match status" value="1"/>
</dbReference>
<evidence type="ECO:0000313" key="5">
    <source>
        <dbReference type="EMBL" id="SFD65230.1"/>
    </source>
</evidence>
<dbReference type="Gene3D" id="3.40.50.300">
    <property type="entry name" value="P-loop containing nucleotide triphosphate hydrolases"/>
    <property type="match status" value="1"/>
</dbReference>
<protein>
    <submittedName>
        <fullName evidence="5">Signal recognition particle receptor subunit beta, a GTPase</fullName>
    </submittedName>
</protein>
<dbReference type="InterPro" id="IPR027417">
    <property type="entry name" value="P-loop_NTPase"/>
</dbReference>
<dbReference type="AlphaFoldDB" id="A0A1I1UBB3"/>
<proteinExistence type="inferred from homology"/>
<keyword evidence="5" id="KW-0675">Receptor</keyword>
<dbReference type="Proteomes" id="UP000199207">
    <property type="component" value="Unassembled WGS sequence"/>
</dbReference>
<name>A0A1I1UBB3_9ACTN</name>
<accession>A0A1I1UBB3</accession>
<dbReference type="STRING" id="910347.SAMN05421773_12265"/>
<evidence type="ECO:0000256" key="1">
    <source>
        <dbReference type="ARBA" id="ARBA00005290"/>
    </source>
</evidence>
<keyword evidence="6" id="KW-1185">Reference proteome</keyword>
<evidence type="ECO:0000256" key="2">
    <source>
        <dbReference type="ARBA" id="ARBA00022741"/>
    </source>
</evidence>
<evidence type="ECO:0000256" key="4">
    <source>
        <dbReference type="ARBA" id="ARBA00023134"/>
    </source>
</evidence>
<keyword evidence="4" id="KW-0342">GTP-binding</keyword>
<dbReference type="InterPro" id="IPR052705">
    <property type="entry name" value="Gliding_Motility_GTPase"/>
</dbReference>
<sequence>MASNGCDRYVPDAARSVKILILGPFAVGKTTYVGTVSEIRPMHTEERMTQAGQLIDDLHGLEEKTTTTVAMDFGRLTLAEDIVLYLFGAPGQPRFRGMVQALTAGALGGLVLADTRRLQDSFDAIDLLEQAALPYTVAVNAFDGAPEYPEAELRESMSLDPRTPLVLLDARRRNSAMSGLITLVSAILARPHLEPAP</sequence>
<dbReference type="RefSeq" id="WP_093841379.1">
    <property type="nucleotide sequence ID" value="NZ_FOLM01000022.1"/>
</dbReference>
<reference evidence="5 6" key="1">
    <citation type="submission" date="2016-10" db="EMBL/GenBank/DDBJ databases">
        <authorList>
            <person name="de Groot N.N."/>
        </authorList>
    </citation>
    <scope>NUCLEOTIDE SEQUENCE [LARGE SCALE GENOMIC DNA]</scope>
    <source>
        <strain evidence="5 6">CGMCC 4.5739</strain>
    </source>
</reference>
<gene>
    <name evidence="5" type="ORF">SAMN05421773_12265</name>
</gene>
<organism evidence="5 6">
    <name type="scientific">Streptomyces aidingensis</name>
    <dbReference type="NCBI Taxonomy" id="910347"/>
    <lineage>
        <taxon>Bacteria</taxon>
        <taxon>Bacillati</taxon>
        <taxon>Actinomycetota</taxon>
        <taxon>Actinomycetes</taxon>
        <taxon>Kitasatosporales</taxon>
        <taxon>Streptomycetaceae</taxon>
        <taxon>Streptomyces</taxon>
    </lineage>
</organism>
<dbReference type="EMBL" id="FOLM01000022">
    <property type="protein sequence ID" value="SFD65230.1"/>
    <property type="molecule type" value="Genomic_DNA"/>
</dbReference>
<dbReference type="InterPro" id="IPR004130">
    <property type="entry name" value="Gpn"/>
</dbReference>
<dbReference type="SUPFAM" id="SSF52540">
    <property type="entry name" value="P-loop containing nucleoside triphosphate hydrolases"/>
    <property type="match status" value="1"/>
</dbReference>
<keyword evidence="3" id="KW-0378">Hydrolase</keyword>
<evidence type="ECO:0000313" key="6">
    <source>
        <dbReference type="Proteomes" id="UP000199207"/>
    </source>
</evidence>
<dbReference type="GO" id="GO:0016787">
    <property type="term" value="F:hydrolase activity"/>
    <property type="evidence" value="ECO:0007669"/>
    <property type="project" value="UniProtKB-KW"/>
</dbReference>
<dbReference type="PANTHER" id="PTHR42708">
    <property type="entry name" value="ATP/GTP-BINDING PROTEIN-RELATED"/>
    <property type="match status" value="1"/>
</dbReference>
<evidence type="ECO:0000256" key="3">
    <source>
        <dbReference type="ARBA" id="ARBA00022801"/>
    </source>
</evidence>
<dbReference type="OrthoDB" id="4303541at2"/>